<comment type="caution">
    <text evidence="2">The sequence shown here is derived from an EMBL/GenBank/DDBJ whole genome shotgun (WGS) entry which is preliminary data.</text>
</comment>
<dbReference type="PANTHER" id="PTHR22916">
    <property type="entry name" value="GLYCOSYLTRANSFERASE"/>
    <property type="match status" value="1"/>
</dbReference>
<dbReference type="RefSeq" id="WP_073593730.1">
    <property type="nucleotide sequence ID" value="NZ_MRCE01000010.1"/>
</dbReference>
<evidence type="ECO:0000259" key="1">
    <source>
        <dbReference type="Pfam" id="PF00535"/>
    </source>
</evidence>
<dbReference type="EMBL" id="MRCE01000010">
    <property type="protein sequence ID" value="OKH37889.1"/>
    <property type="molecule type" value="Genomic_DNA"/>
</dbReference>
<dbReference type="InterPro" id="IPR029044">
    <property type="entry name" value="Nucleotide-diphossugar_trans"/>
</dbReference>
<organism evidence="2 3">
    <name type="scientific">[Phormidium ambiguum] IAM M-71</name>
    <dbReference type="NCBI Taxonomy" id="454136"/>
    <lineage>
        <taxon>Bacteria</taxon>
        <taxon>Bacillati</taxon>
        <taxon>Cyanobacteriota</taxon>
        <taxon>Cyanophyceae</taxon>
        <taxon>Oscillatoriophycideae</taxon>
        <taxon>Aerosakkonematales</taxon>
        <taxon>Aerosakkonemataceae</taxon>
        <taxon>Floridanema</taxon>
    </lineage>
</organism>
<feature type="domain" description="Glycosyltransferase 2-like" evidence="1">
    <location>
        <begin position="9"/>
        <end position="133"/>
    </location>
</feature>
<accession>A0A1U7IL63</accession>
<dbReference type="SUPFAM" id="SSF53448">
    <property type="entry name" value="Nucleotide-diphospho-sugar transferases"/>
    <property type="match status" value="1"/>
</dbReference>
<evidence type="ECO:0000313" key="2">
    <source>
        <dbReference type="EMBL" id="OKH37889.1"/>
    </source>
</evidence>
<dbReference type="InterPro" id="IPR001173">
    <property type="entry name" value="Glyco_trans_2-like"/>
</dbReference>
<dbReference type="Proteomes" id="UP000185860">
    <property type="component" value="Unassembled WGS sequence"/>
</dbReference>
<dbReference type="STRING" id="454136.NIES2119_12145"/>
<sequence length="356" mass="41744">MSSPNLRASAVMPVYNREEFLKETIDSVLNQTFKDFEFIIIDDGSTDRSIEIIKSYNDPRIKLFINDKNQGTSYSRNRAIDLSLSDYIITIDSDDINLPERFAKQIAYMDSHPEVGICGSWVKTIGEVEGQLWRCAVQPDIVHCRTLFEAVLCHPSTIIRREFLNRYSLRYDIELKRAQDWDIYCRGARHFQVANMPEVLLYYRWRSYPKNLSDEELLSQKYYYFYEIDKRNFQALNLQPTQEEMLVHRRLGNLELKKDSDFVIAANKWLHKLHSANKTANVYPQATFLQVLAGYWLEVCTYVSSSPLQTCDRFFDSPYLDLNSLSAINKAKLLGRSFLKQSYFKLKKTLKTFKSK</sequence>
<protein>
    <recommendedName>
        <fullName evidence="1">Glycosyltransferase 2-like domain-containing protein</fullName>
    </recommendedName>
</protein>
<dbReference type="Pfam" id="PF00535">
    <property type="entry name" value="Glycos_transf_2"/>
    <property type="match status" value="1"/>
</dbReference>
<evidence type="ECO:0000313" key="3">
    <source>
        <dbReference type="Proteomes" id="UP000185860"/>
    </source>
</evidence>
<proteinExistence type="predicted"/>
<dbReference type="AlphaFoldDB" id="A0A1U7IL63"/>
<reference evidence="2 3" key="1">
    <citation type="submission" date="2016-11" db="EMBL/GenBank/DDBJ databases">
        <title>Draft Genome Sequences of Nine Cyanobacterial Strains from Diverse Habitats.</title>
        <authorList>
            <person name="Zhu T."/>
            <person name="Hou S."/>
            <person name="Lu X."/>
            <person name="Hess W.R."/>
        </authorList>
    </citation>
    <scope>NUCLEOTIDE SEQUENCE [LARGE SCALE GENOMIC DNA]</scope>
    <source>
        <strain evidence="2 3">IAM M-71</strain>
    </source>
</reference>
<dbReference type="Gene3D" id="3.90.550.10">
    <property type="entry name" value="Spore Coat Polysaccharide Biosynthesis Protein SpsA, Chain A"/>
    <property type="match status" value="1"/>
</dbReference>
<dbReference type="PANTHER" id="PTHR22916:SF3">
    <property type="entry name" value="UDP-GLCNAC:BETAGAL BETA-1,3-N-ACETYLGLUCOSAMINYLTRANSFERASE-LIKE PROTEIN 1"/>
    <property type="match status" value="1"/>
</dbReference>
<gene>
    <name evidence="2" type="ORF">NIES2119_12145</name>
</gene>
<dbReference type="GO" id="GO:0016758">
    <property type="term" value="F:hexosyltransferase activity"/>
    <property type="evidence" value="ECO:0007669"/>
    <property type="project" value="UniProtKB-ARBA"/>
</dbReference>
<dbReference type="OrthoDB" id="433681at2"/>
<name>A0A1U7IL63_9CYAN</name>